<comment type="similarity">
    <text evidence="1">Belongs to the aldo/keto reductase family.</text>
</comment>
<name>A0A060SG44_PYCCI</name>
<keyword evidence="2" id="KW-0521">NADP</keyword>
<dbReference type="STRING" id="5643.A0A060SG44"/>
<dbReference type="InterPro" id="IPR020471">
    <property type="entry name" value="AKR"/>
</dbReference>
<dbReference type="PROSITE" id="PS00062">
    <property type="entry name" value="ALDOKETO_REDUCTASE_2"/>
    <property type="match status" value="1"/>
</dbReference>
<dbReference type="PRINTS" id="PR00069">
    <property type="entry name" value="ALDKETRDTASE"/>
</dbReference>
<feature type="active site" description="Proton donor" evidence="4">
    <location>
        <position position="14"/>
    </location>
</feature>
<dbReference type="OMA" id="LCNYANE"/>
<organism evidence="8 9">
    <name type="scientific">Pycnoporus cinnabarinus</name>
    <name type="common">Cinnabar-red polypore</name>
    <name type="synonym">Trametes cinnabarina</name>
    <dbReference type="NCBI Taxonomy" id="5643"/>
    <lineage>
        <taxon>Eukaryota</taxon>
        <taxon>Fungi</taxon>
        <taxon>Dikarya</taxon>
        <taxon>Basidiomycota</taxon>
        <taxon>Agaricomycotina</taxon>
        <taxon>Agaricomycetes</taxon>
        <taxon>Polyporales</taxon>
        <taxon>Polyporaceae</taxon>
        <taxon>Trametes</taxon>
    </lineage>
</organism>
<dbReference type="OrthoDB" id="416253at2759"/>
<feature type="binding site" evidence="5">
    <location>
        <position position="71"/>
    </location>
    <ligand>
        <name>substrate</name>
    </ligand>
</feature>
<evidence type="ECO:0000256" key="2">
    <source>
        <dbReference type="ARBA" id="ARBA00022857"/>
    </source>
</evidence>
<dbReference type="Proteomes" id="UP000029665">
    <property type="component" value="Unassembled WGS sequence"/>
</dbReference>
<feature type="site" description="Lowers pKa of active site Tyr" evidence="6">
    <location>
        <position position="40"/>
    </location>
</feature>
<evidence type="ECO:0000256" key="4">
    <source>
        <dbReference type="PIRSR" id="PIRSR000097-1"/>
    </source>
</evidence>
<proteinExistence type="inferred from homology"/>
<comment type="caution">
    <text evidence="8">The sequence shown here is derived from an EMBL/GenBank/DDBJ whole genome shotgun (WGS) entry which is preliminary data.</text>
</comment>
<dbReference type="PANTHER" id="PTHR43827">
    <property type="entry name" value="2,5-DIKETO-D-GLUCONIC ACID REDUCTASE"/>
    <property type="match status" value="1"/>
</dbReference>
<evidence type="ECO:0000256" key="5">
    <source>
        <dbReference type="PIRSR" id="PIRSR000097-2"/>
    </source>
</evidence>
<evidence type="ECO:0000256" key="6">
    <source>
        <dbReference type="PIRSR" id="PIRSR000097-3"/>
    </source>
</evidence>
<protein>
    <recommendedName>
        <fullName evidence="7">NADP-dependent oxidoreductase domain-containing protein</fullName>
    </recommendedName>
</protein>
<dbReference type="InterPro" id="IPR023210">
    <property type="entry name" value="NADP_OxRdtase_dom"/>
</dbReference>
<feature type="domain" description="NADP-dependent oxidoreductase" evidence="7">
    <location>
        <begin position="2"/>
        <end position="259"/>
    </location>
</feature>
<dbReference type="SUPFAM" id="SSF51430">
    <property type="entry name" value="NAD(P)-linked oxidoreductase"/>
    <property type="match status" value="1"/>
</dbReference>
<accession>A0A060SG44</accession>
<dbReference type="PROSITE" id="PS00063">
    <property type="entry name" value="ALDOKETO_REDUCTASE_3"/>
    <property type="match status" value="1"/>
</dbReference>
<dbReference type="InterPro" id="IPR018170">
    <property type="entry name" value="Aldo/ket_reductase_CS"/>
</dbReference>
<keyword evidence="3" id="KW-0560">Oxidoreductase</keyword>
<evidence type="ECO:0000256" key="3">
    <source>
        <dbReference type="ARBA" id="ARBA00023002"/>
    </source>
</evidence>
<evidence type="ECO:0000256" key="1">
    <source>
        <dbReference type="ARBA" id="ARBA00007905"/>
    </source>
</evidence>
<reference evidence="8" key="1">
    <citation type="submission" date="2014-01" db="EMBL/GenBank/DDBJ databases">
        <title>The genome of the white-rot fungus Pycnoporus cinnabarinus: a basidiomycete model with a versatile arsenal for lignocellulosic biomass breakdown.</title>
        <authorList>
            <person name="Levasseur A."/>
            <person name="Lomascolo A."/>
            <person name="Ruiz-Duenas F.J."/>
            <person name="Uzan E."/>
            <person name="Piumi F."/>
            <person name="Kues U."/>
            <person name="Ram A.F.J."/>
            <person name="Murat C."/>
            <person name="Haon M."/>
            <person name="Benoit I."/>
            <person name="Arfi Y."/>
            <person name="Chevret D."/>
            <person name="Drula E."/>
            <person name="Kwon M.J."/>
            <person name="Gouret P."/>
            <person name="Lesage-Meessen L."/>
            <person name="Lombard V."/>
            <person name="Mariette J."/>
            <person name="Noirot C."/>
            <person name="Park J."/>
            <person name="Patyshakuliyeva A."/>
            <person name="Wieneger R.A.B."/>
            <person name="Wosten H.A.B."/>
            <person name="Martin F."/>
            <person name="Coutinho P.M."/>
            <person name="de Vries R."/>
            <person name="Martinez A.T."/>
            <person name="Klopp C."/>
            <person name="Pontarotti P."/>
            <person name="Henrissat B."/>
            <person name="Record E."/>
        </authorList>
    </citation>
    <scope>NUCLEOTIDE SEQUENCE [LARGE SCALE GENOMIC DNA]</scope>
    <source>
        <strain evidence="8">BRFM137</strain>
    </source>
</reference>
<gene>
    <name evidence="8" type="ORF">BN946_scf184908.g126</name>
</gene>
<evidence type="ECO:0000259" key="7">
    <source>
        <dbReference type="Pfam" id="PF00248"/>
    </source>
</evidence>
<dbReference type="AlphaFoldDB" id="A0A060SG44"/>
<dbReference type="HOGENOM" id="CLU_023205_0_0_1"/>
<dbReference type="Gene3D" id="3.20.20.100">
    <property type="entry name" value="NADP-dependent oxidoreductase domain"/>
    <property type="match status" value="1"/>
</dbReference>
<sequence>MQAGYRLIDTAWIYAGTEKATALAIKKSGVPREEVWITTKLHHQHGPFTQKFFQESLDNLETNYVDLYLMHWPQTSKWVGESSPLVEDLRVGLLCTIEGVPEPTDEHGDIITTDEWTFTQTWAEMEKLYESGRAKAIGVSNFSVKNLEKLFETAKVVPAVNQVEMHPYLVQQDLKDYCDKKGIVLTAYTPTGYKNVLTDPTITELAEKYKASPAQIVLNWHVARGVAVVPKSSNEHRQKENLTLLDLEPEDVKRITALDRNQRLCNYANERGKVWGWTYEQLGW</sequence>
<dbReference type="InterPro" id="IPR036812">
    <property type="entry name" value="NAD(P)_OxRdtase_dom_sf"/>
</dbReference>
<dbReference type="CDD" id="cd19071">
    <property type="entry name" value="AKR_AKR1-5-like"/>
    <property type="match status" value="1"/>
</dbReference>
<evidence type="ECO:0000313" key="9">
    <source>
        <dbReference type="Proteomes" id="UP000029665"/>
    </source>
</evidence>
<keyword evidence="9" id="KW-1185">Reference proteome</keyword>
<dbReference type="Pfam" id="PF00248">
    <property type="entry name" value="Aldo_ket_red"/>
    <property type="match status" value="1"/>
</dbReference>
<dbReference type="EMBL" id="CCBP010000100">
    <property type="protein sequence ID" value="CDO71368.1"/>
    <property type="molecule type" value="Genomic_DNA"/>
</dbReference>
<dbReference type="PIRSF" id="PIRSF000097">
    <property type="entry name" value="AKR"/>
    <property type="match status" value="1"/>
</dbReference>
<dbReference type="GO" id="GO:0016616">
    <property type="term" value="F:oxidoreductase activity, acting on the CH-OH group of donors, NAD or NADP as acceptor"/>
    <property type="evidence" value="ECO:0007669"/>
    <property type="project" value="UniProtKB-ARBA"/>
</dbReference>
<dbReference type="PANTHER" id="PTHR43827:SF3">
    <property type="entry name" value="NADP-DEPENDENT OXIDOREDUCTASE DOMAIN-CONTAINING PROTEIN"/>
    <property type="match status" value="1"/>
</dbReference>
<evidence type="ECO:0000313" key="8">
    <source>
        <dbReference type="EMBL" id="CDO71368.1"/>
    </source>
</evidence>